<comment type="catalytic activity">
    <reaction evidence="1">
        <text>cytidine(34) in elongator tRNA(Met) + acetate + ATP = N(4)-acetylcytidine(34) in elongator tRNA(Met) + AMP + diphosphate</text>
        <dbReference type="Rhea" id="RHEA:58144"/>
        <dbReference type="Rhea" id="RHEA-COMP:10693"/>
        <dbReference type="Rhea" id="RHEA-COMP:10694"/>
        <dbReference type="ChEBI" id="CHEBI:30089"/>
        <dbReference type="ChEBI" id="CHEBI:30616"/>
        <dbReference type="ChEBI" id="CHEBI:33019"/>
        <dbReference type="ChEBI" id="CHEBI:74900"/>
        <dbReference type="ChEBI" id="CHEBI:82748"/>
        <dbReference type="ChEBI" id="CHEBI:456215"/>
    </reaction>
</comment>
<accession>A0A0T5XDZ7</accession>
<dbReference type="EMBL" id="ACJX03000001">
    <property type="protein sequence ID" value="KRT35941.1"/>
    <property type="molecule type" value="Genomic_DNA"/>
</dbReference>
<evidence type="ECO:0000313" key="3">
    <source>
        <dbReference type="Proteomes" id="UP000005273"/>
    </source>
</evidence>
<dbReference type="GO" id="GO:0000049">
    <property type="term" value="F:tRNA binding"/>
    <property type="evidence" value="ECO:0007669"/>
    <property type="project" value="UniProtKB-KW"/>
</dbReference>
<dbReference type="Gene3D" id="3.40.50.620">
    <property type="entry name" value="HUPs"/>
    <property type="match status" value="1"/>
</dbReference>
<feature type="binding site" evidence="1">
    <location>
        <begin position="189"/>
        <end position="190"/>
    </location>
    <ligand>
        <name>ATP</name>
        <dbReference type="ChEBI" id="CHEBI:30616"/>
    </ligand>
</feature>
<dbReference type="GO" id="GO:0006400">
    <property type="term" value="P:tRNA modification"/>
    <property type="evidence" value="ECO:0007669"/>
    <property type="project" value="UniProtKB-UniRule"/>
</dbReference>
<dbReference type="PANTHER" id="PTHR37825">
    <property type="entry name" value="TRNA(MET) CYTIDINE ACETATE LIGASE"/>
    <property type="match status" value="1"/>
</dbReference>
<keyword evidence="1" id="KW-0067">ATP-binding</keyword>
<dbReference type="HAMAP" id="MF_01539">
    <property type="entry name" value="TmcAL"/>
    <property type="match status" value="1"/>
</dbReference>
<dbReference type="AlphaFoldDB" id="A0A0T5XDZ7"/>
<keyword evidence="1" id="KW-0436">Ligase</keyword>
<proteinExistence type="inferred from homology"/>
<dbReference type="RefSeq" id="WP_009201358.1">
    <property type="nucleotide sequence ID" value="NZ_ACJX03000001.1"/>
</dbReference>
<reference evidence="3" key="1">
    <citation type="submission" date="2012-09" db="EMBL/GenBank/DDBJ databases">
        <authorList>
            <person name="Weinstock G."/>
            <person name="Sodergren E."/>
            <person name="Clifton S."/>
            <person name="Fulton L."/>
            <person name="Fulton B."/>
            <person name="Courtney L."/>
            <person name="Fronick C."/>
            <person name="Harrison M."/>
            <person name="Strong C."/>
            <person name="Farmer C."/>
            <person name="Delehaunty K."/>
            <person name="Markovic C."/>
            <person name="Hall O."/>
            <person name="Minx P."/>
            <person name="Tomlinson C."/>
            <person name="Mitreva M."/>
            <person name="Nelson J."/>
            <person name="Hou S."/>
            <person name="Wollam A."/>
            <person name="Pepin K.H."/>
            <person name="Johnson M."/>
            <person name="Bhonagiri V."/>
            <person name="Nash W.E."/>
            <person name="Suruliraj S."/>
            <person name="Warren W."/>
            <person name="Chinwalla A."/>
            <person name="Mardis E.R."/>
            <person name="Wilson R.K."/>
        </authorList>
    </citation>
    <scope>NUCLEOTIDE SEQUENCE [LARGE SCALE GENOMIC DNA]</scope>
    <source>
        <strain evidence="3">OS1</strain>
    </source>
</reference>
<dbReference type="PANTHER" id="PTHR37825:SF1">
    <property type="entry name" value="TRNA(MET) CYTIDINE ACETATE LIGASE"/>
    <property type="match status" value="1"/>
</dbReference>
<name>A0A0T5XDZ7_9BACT</name>
<dbReference type="InterPro" id="IPR014729">
    <property type="entry name" value="Rossmann-like_a/b/a_fold"/>
</dbReference>
<keyword evidence="1" id="KW-0819">tRNA processing</keyword>
<keyword evidence="1" id="KW-0820">tRNA-binding</keyword>
<gene>
    <name evidence="1" type="primary">tmcAL</name>
    <name evidence="2" type="ORF">HMPREF1705_03201</name>
</gene>
<sequence>MKEKVLGIVAEYNPFHNGHLYHIGKALEITGASDVVVSLSSNFVQRGEPSMVDKWERAKMALLQGANLILELPSAFSCHNAGVFCSAGVDLLASTGLVTHISFGMEETSFHSLKSVIDILIEEPPSFKKKLRQYLNCGNSFVEARSLAMEDMIPGSGELLSQSNNILAIGYMMRIAQKGYALTPLPVKRIGRRYLDEALSDLASATAIRKAVKSKGLDGIIAQVPESTFSILKSAFERGRCAVEDDLLFRMIVSSCLRSSKDEISHTAEIREGIENRIIEAAKRSSNLEELVEKVATKRYPKARVQRHLIHILLSYDHWTNVAVQRLSVPYIRVLGFDDRGRHLLKKMKDRAKLPVIDKPRHIPSAYGETITNFEYRATEIWEMLCTFPQRRREIVQKPVII</sequence>
<comment type="similarity">
    <text evidence="1">Belongs to the TmcAL family.</text>
</comment>
<evidence type="ECO:0000313" key="2">
    <source>
        <dbReference type="EMBL" id="KRT35941.1"/>
    </source>
</evidence>
<comment type="subcellular location">
    <subcellularLocation>
        <location evidence="1">Cytoplasm</location>
    </subcellularLocation>
</comment>
<feature type="binding site" evidence="1">
    <location>
        <position position="164"/>
    </location>
    <ligand>
        <name>ATP</name>
        <dbReference type="ChEBI" id="CHEBI:30616"/>
    </ligand>
</feature>
<organism evidence="2 3">
    <name type="scientific">Acetomicrobium hydrogeniformans ATCC BAA-1850</name>
    <dbReference type="NCBI Taxonomy" id="592015"/>
    <lineage>
        <taxon>Bacteria</taxon>
        <taxon>Thermotogati</taxon>
        <taxon>Synergistota</taxon>
        <taxon>Synergistia</taxon>
        <taxon>Synergistales</taxon>
        <taxon>Acetomicrobiaceae</taxon>
        <taxon>Acetomicrobium</taxon>
    </lineage>
</organism>
<feature type="binding site" evidence="1">
    <location>
        <position position="104"/>
    </location>
    <ligand>
        <name>ATP</name>
        <dbReference type="ChEBI" id="CHEBI:30616"/>
    </ligand>
</feature>
<comment type="function">
    <text evidence="1">Catalyzes the formation of N(4)-acetylcytidine (ac(4)C) at the wobble position of elongator tRNA(Met), using acetate and ATP as substrates. First activates an acetate ion to form acetyladenylate (Ac-AMP) and then transfers the acetyl group to tRNA to form ac(4)C34.</text>
</comment>
<dbReference type="InterPro" id="IPR008513">
    <property type="entry name" value="tRNA(Met)_cyd_acetate_ligase"/>
</dbReference>
<keyword evidence="1" id="KW-0547">Nucleotide-binding</keyword>
<dbReference type="SUPFAM" id="SSF52374">
    <property type="entry name" value="Nucleotidylyl transferase"/>
    <property type="match status" value="1"/>
</dbReference>
<evidence type="ECO:0000256" key="1">
    <source>
        <dbReference type="HAMAP-Rule" id="MF_01539"/>
    </source>
</evidence>
<feature type="binding site" evidence="1">
    <location>
        <begin position="9"/>
        <end position="22"/>
    </location>
    <ligand>
        <name>ATP</name>
        <dbReference type="ChEBI" id="CHEBI:30616"/>
    </ligand>
</feature>
<keyword evidence="3" id="KW-1185">Reference proteome</keyword>
<dbReference type="GO" id="GO:0005737">
    <property type="term" value="C:cytoplasm"/>
    <property type="evidence" value="ECO:0007669"/>
    <property type="project" value="UniProtKB-SubCell"/>
</dbReference>
<dbReference type="GO" id="GO:0016879">
    <property type="term" value="F:ligase activity, forming carbon-nitrogen bonds"/>
    <property type="evidence" value="ECO:0007669"/>
    <property type="project" value="UniProtKB-UniRule"/>
</dbReference>
<dbReference type="GO" id="GO:0005524">
    <property type="term" value="F:ATP binding"/>
    <property type="evidence" value="ECO:0007669"/>
    <property type="project" value="UniProtKB-KW"/>
</dbReference>
<protein>
    <recommendedName>
        <fullName evidence="1">tRNA(Met) cytidine acetate ligase</fullName>
        <ecNumber evidence="1">6.3.4.-</ecNumber>
    </recommendedName>
</protein>
<keyword evidence="1" id="KW-0694">RNA-binding</keyword>
<dbReference type="eggNOG" id="COG1323">
    <property type="taxonomic scope" value="Bacteria"/>
</dbReference>
<dbReference type="STRING" id="592015.HMPREF1705_03201"/>
<dbReference type="EC" id="6.3.4.-" evidence="1"/>
<dbReference type="Pfam" id="PF05636">
    <property type="entry name" value="HIGH_NTase1"/>
    <property type="match status" value="1"/>
</dbReference>
<dbReference type="OrthoDB" id="9769796at2"/>
<comment type="caution">
    <text evidence="2">The sequence shown here is derived from an EMBL/GenBank/DDBJ whole genome shotgun (WGS) entry which is preliminary data.</text>
</comment>
<keyword evidence="1" id="KW-0963">Cytoplasm</keyword>
<dbReference type="Proteomes" id="UP000005273">
    <property type="component" value="Unassembled WGS sequence"/>
</dbReference>